<dbReference type="Gene3D" id="3.90.180.10">
    <property type="entry name" value="Medium-chain alcohol dehydrogenases, catalytic domain"/>
    <property type="match status" value="1"/>
</dbReference>
<dbReference type="InterPro" id="IPR036291">
    <property type="entry name" value="NAD(P)-bd_dom_sf"/>
</dbReference>
<gene>
    <name evidence="3" type="ORF">IFR04_007152</name>
</gene>
<dbReference type="PANTHER" id="PTHR43205">
    <property type="entry name" value="PROSTAGLANDIN REDUCTASE"/>
    <property type="match status" value="1"/>
</dbReference>
<keyword evidence="4" id="KW-1185">Reference proteome</keyword>
<dbReference type="Gene3D" id="3.40.50.720">
    <property type="entry name" value="NAD(P)-binding Rossmann-like Domain"/>
    <property type="match status" value="1"/>
</dbReference>
<dbReference type="SUPFAM" id="SSF50129">
    <property type="entry name" value="GroES-like"/>
    <property type="match status" value="1"/>
</dbReference>
<dbReference type="PANTHER" id="PTHR43205:SF7">
    <property type="entry name" value="PROSTAGLANDIN REDUCTASE 1"/>
    <property type="match status" value="1"/>
</dbReference>
<organism evidence="3 4">
    <name type="scientific">Cadophora malorum</name>
    <dbReference type="NCBI Taxonomy" id="108018"/>
    <lineage>
        <taxon>Eukaryota</taxon>
        <taxon>Fungi</taxon>
        <taxon>Dikarya</taxon>
        <taxon>Ascomycota</taxon>
        <taxon>Pezizomycotina</taxon>
        <taxon>Leotiomycetes</taxon>
        <taxon>Helotiales</taxon>
        <taxon>Ploettnerulaceae</taxon>
        <taxon>Cadophora</taxon>
    </lineage>
</organism>
<dbReference type="Proteomes" id="UP000664132">
    <property type="component" value="Unassembled WGS sequence"/>
</dbReference>
<dbReference type="FunFam" id="3.40.50.720:FF:000121">
    <property type="entry name" value="Prostaglandin reductase 2"/>
    <property type="match status" value="1"/>
</dbReference>
<proteinExistence type="predicted"/>
<evidence type="ECO:0000313" key="4">
    <source>
        <dbReference type="Proteomes" id="UP000664132"/>
    </source>
</evidence>
<sequence>MVQSKSLVLAKNPVGLPIPGEDLVISSSEFDLSAPPPPGGVILKLNYISYDPYQRGRMRPAGSPYIAGYKLNEPIDNNAISTVIASDNSRFKKGDIVIGIAKFAEYQVVDKARADKEETAGGFSILSNPLGLDEKLFLGALGMSGRTAYSSFYEIGQPKKGEVIFISAASGAVGQIVGQLAKREGLKVIGSVGSQKKLDFIKEKLGFDAGFNYKDENAEEALKRILGELGEKGLDIYYDNVGGEQLDAAIATASTFARIVSCGSVSQTSKKPEDTHGIKNMPLVVGKRLQIRGFLVFDPDFGPKYREEHQKNVQKWIKDGEITVQMEITEGIDNAAEGLVGMLKGDNFGKAILKVADI</sequence>
<dbReference type="GO" id="GO:0016628">
    <property type="term" value="F:oxidoreductase activity, acting on the CH-CH group of donors, NAD or NADP as acceptor"/>
    <property type="evidence" value="ECO:0007669"/>
    <property type="project" value="InterPro"/>
</dbReference>
<dbReference type="Pfam" id="PF16884">
    <property type="entry name" value="ADH_N_2"/>
    <property type="match status" value="1"/>
</dbReference>
<reference evidence="3" key="1">
    <citation type="submission" date="2021-02" db="EMBL/GenBank/DDBJ databases">
        <title>Genome sequence Cadophora malorum strain M34.</title>
        <authorList>
            <person name="Stefanovic E."/>
            <person name="Vu D."/>
            <person name="Scully C."/>
            <person name="Dijksterhuis J."/>
            <person name="Roader J."/>
            <person name="Houbraken J."/>
        </authorList>
    </citation>
    <scope>NUCLEOTIDE SEQUENCE</scope>
    <source>
        <strain evidence="3">M34</strain>
    </source>
</reference>
<dbReference type="OrthoDB" id="809632at2759"/>
<dbReference type="CDD" id="cd05288">
    <property type="entry name" value="PGDH"/>
    <property type="match status" value="1"/>
</dbReference>
<evidence type="ECO:0000259" key="2">
    <source>
        <dbReference type="SMART" id="SM00829"/>
    </source>
</evidence>
<dbReference type="AlphaFoldDB" id="A0A8H7TDS1"/>
<dbReference type="InterPro" id="IPR011032">
    <property type="entry name" value="GroES-like_sf"/>
</dbReference>
<evidence type="ECO:0000256" key="1">
    <source>
        <dbReference type="ARBA" id="ARBA00023002"/>
    </source>
</evidence>
<comment type="caution">
    <text evidence="3">The sequence shown here is derived from an EMBL/GenBank/DDBJ whole genome shotgun (WGS) entry which is preliminary data.</text>
</comment>
<dbReference type="InterPro" id="IPR013149">
    <property type="entry name" value="ADH-like_C"/>
</dbReference>
<protein>
    <recommendedName>
        <fullName evidence="2">Enoyl reductase (ER) domain-containing protein</fullName>
    </recommendedName>
</protein>
<evidence type="ECO:0000313" key="3">
    <source>
        <dbReference type="EMBL" id="KAG4419745.1"/>
    </source>
</evidence>
<dbReference type="InterPro" id="IPR041694">
    <property type="entry name" value="ADH_N_2"/>
</dbReference>
<dbReference type="EMBL" id="JAFJYH010000099">
    <property type="protein sequence ID" value="KAG4419745.1"/>
    <property type="molecule type" value="Genomic_DNA"/>
</dbReference>
<dbReference type="SMART" id="SM00829">
    <property type="entry name" value="PKS_ER"/>
    <property type="match status" value="1"/>
</dbReference>
<name>A0A8H7TDS1_9HELO</name>
<dbReference type="Pfam" id="PF00107">
    <property type="entry name" value="ADH_zinc_N"/>
    <property type="match status" value="1"/>
</dbReference>
<keyword evidence="1" id="KW-0560">Oxidoreductase</keyword>
<dbReference type="SUPFAM" id="SSF51735">
    <property type="entry name" value="NAD(P)-binding Rossmann-fold domains"/>
    <property type="match status" value="1"/>
</dbReference>
<accession>A0A8H7TDS1</accession>
<feature type="domain" description="Enoyl reductase (ER)" evidence="2">
    <location>
        <begin position="20"/>
        <end position="353"/>
    </location>
</feature>
<dbReference type="InterPro" id="IPR045010">
    <property type="entry name" value="MDR_fam"/>
</dbReference>
<dbReference type="InterPro" id="IPR020843">
    <property type="entry name" value="ER"/>
</dbReference>